<keyword evidence="3" id="KW-1185">Reference proteome</keyword>
<keyword evidence="1" id="KW-0812">Transmembrane</keyword>
<protein>
    <recommendedName>
        <fullName evidence="4">Stage II sporulation protein M</fullName>
    </recommendedName>
</protein>
<evidence type="ECO:0000313" key="3">
    <source>
        <dbReference type="Proteomes" id="UP000005496"/>
    </source>
</evidence>
<comment type="caution">
    <text evidence="2">The sequence shown here is derived from an EMBL/GenBank/DDBJ whole genome shotgun (WGS) entry which is preliminary data.</text>
</comment>
<dbReference type="PANTHER" id="PTHR35337">
    <property type="entry name" value="SLR1478 PROTEIN"/>
    <property type="match status" value="1"/>
</dbReference>
<sequence length="192" mass="21901">MQKFPEYVLSQAVMTIKAARMWVLAAFMIYCAAAVVAWSQSEHFDFMEAQFGTLVEQFEGLGAWEFILRIFVHNLIASYLALCFIVFFGAVPLALAALNGFMLGWFINWMDHFSGLDFLIMLGPHGIFELPAMFIAFGVGMWRGVGFRMDQEQPGWVERLKRVHCVFAVFVVPLLFVAAILEGRYHLLELLM</sequence>
<keyword evidence="1" id="KW-1133">Transmembrane helix</keyword>
<feature type="transmembrane region" description="Helical" evidence="1">
    <location>
        <begin position="163"/>
        <end position="181"/>
    </location>
</feature>
<evidence type="ECO:0000313" key="2">
    <source>
        <dbReference type="EMBL" id="EFI35453.1"/>
    </source>
</evidence>
<reference evidence="2" key="1">
    <citation type="submission" date="2010-05" db="EMBL/GenBank/DDBJ databases">
        <title>The draft genome of Desulfonatronospira thiodismutans ASO3-1.</title>
        <authorList>
            <consortium name="US DOE Joint Genome Institute (JGI-PGF)"/>
            <person name="Lucas S."/>
            <person name="Copeland A."/>
            <person name="Lapidus A."/>
            <person name="Cheng J.-F."/>
            <person name="Bruce D."/>
            <person name="Goodwin L."/>
            <person name="Pitluck S."/>
            <person name="Chertkov O."/>
            <person name="Brettin T."/>
            <person name="Detter J.C."/>
            <person name="Han C."/>
            <person name="Land M.L."/>
            <person name="Hauser L."/>
            <person name="Kyrpides N."/>
            <person name="Mikhailova N."/>
            <person name="Muyzer G."/>
            <person name="Woyke T."/>
        </authorList>
    </citation>
    <scope>NUCLEOTIDE SEQUENCE [LARGE SCALE GENOMIC DNA]</scope>
    <source>
        <strain evidence="2">ASO3-1</strain>
    </source>
</reference>
<dbReference type="AlphaFoldDB" id="D6SL92"/>
<name>D6SL92_9BACT</name>
<feature type="transmembrane region" description="Helical" evidence="1">
    <location>
        <begin position="51"/>
        <end position="72"/>
    </location>
</feature>
<organism evidence="2 3">
    <name type="scientific">Desulfonatronospira thiodismutans ASO3-1</name>
    <dbReference type="NCBI Taxonomy" id="555779"/>
    <lineage>
        <taxon>Bacteria</taxon>
        <taxon>Pseudomonadati</taxon>
        <taxon>Thermodesulfobacteriota</taxon>
        <taxon>Desulfovibrionia</taxon>
        <taxon>Desulfovibrionales</taxon>
        <taxon>Desulfonatronovibrionaceae</taxon>
        <taxon>Desulfonatronospira</taxon>
    </lineage>
</organism>
<accession>D6SL92</accession>
<dbReference type="PANTHER" id="PTHR35337:SF1">
    <property type="entry name" value="SLR1478 PROTEIN"/>
    <property type="match status" value="1"/>
</dbReference>
<evidence type="ECO:0000256" key="1">
    <source>
        <dbReference type="SAM" id="Phobius"/>
    </source>
</evidence>
<feature type="transmembrane region" description="Helical" evidence="1">
    <location>
        <begin position="119"/>
        <end position="142"/>
    </location>
</feature>
<keyword evidence="1" id="KW-0472">Membrane</keyword>
<dbReference type="EMBL" id="ACJN02000001">
    <property type="protein sequence ID" value="EFI35453.1"/>
    <property type="molecule type" value="Genomic_DNA"/>
</dbReference>
<feature type="transmembrane region" description="Helical" evidence="1">
    <location>
        <begin position="79"/>
        <end position="107"/>
    </location>
</feature>
<dbReference type="InterPro" id="IPR002798">
    <property type="entry name" value="SpoIIM-like"/>
</dbReference>
<gene>
    <name evidence="2" type="ORF">Dthio_PD2873</name>
</gene>
<dbReference type="eggNOG" id="COG1300">
    <property type="taxonomic scope" value="Bacteria"/>
</dbReference>
<proteinExistence type="predicted"/>
<feature type="transmembrane region" description="Helical" evidence="1">
    <location>
        <begin position="21"/>
        <end position="39"/>
    </location>
</feature>
<dbReference type="Proteomes" id="UP000005496">
    <property type="component" value="Unassembled WGS sequence"/>
</dbReference>
<dbReference type="Pfam" id="PF01944">
    <property type="entry name" value="SpoIIM"/>
    <property type="match status" value="1"/>
</dbReference>
<evidence type="ECO:0008006" key="4">
    <source>
        <dbReference type="Google" id="ProtNLM"/>
    </source>
</evidence>